<name>A0A392VW89_9FABA</name>
<keyword evidence="2" id="KW-1185">Reference proteome</keyword>
<feature type="non-terminal residue" evidence="1">
    <location>
        <position position="1"/>
    </location>
</feature>
<comment type="caution">
    <text evidence="1">The sequence shown here is derived from an EMBL/GenBank/DDBJ whole genome shotgun (WGS) entry which is preliminary data.</text>
</comment>
<evidence type="ECO:0000313" key="2">
    <source>
        <dbReference type="Proteomes" id="UP000265520"/>
    </source>
</evidence>
<dbReference type="Proteomes" id="UP000265520">
    <property type="component" value="Unassembled WGS sequence"/>
</dbReference>
<protein>
    <submittedName>
        <fullName evidence="1">Uncharacterized protein</fullName>
    </submittedName>
</protein>
<proteinExistence type="predicted"/>
<dbReference type="EMBL" id="LXQA011266756">
    <property type="protein sequence ID" value="MCI91241.1"/>
    <property type="molecule type" value="Genomic_DNA"/>
</dbReference>
<dbReference type="AlphaFoldDB" id="A0A392VW89"/>
<reference evidence="1 2" key="1">
    <citation type="journal article" date="2018" name="Front. Plant Sci.">
        <title>Red Clover (Trifolium pratense) and Zigzag Clover (T. medium) - A Picture of Genomic Similarities and Differences.</title>
        <authorList>
            <person name="Dluhosova J."/>
            <person name="Istvanek J."/>
            <person name="Nedelnik J."/>
            <person name="Repkova J."/>
        </authorList>
    </citation>
    <scope>NUCLEOTIDE SEQUENCE [LARGE SCALE GENOMIC DNA]</scope>
    <source>
        <strain evidence="2">cv. 10/8</strain>
        <tissue evidence="1">Leaf</tissue>
    </source>
</reference>
<evidence type="ECO:0000313" key="1">
    <source>
        <dbReference type="EMBL" id="MCI91241.1"/>
    </source>
</evidence>
<organism evidence="1 2">
    <name type="scientific">Trifolium medium</name>
    <dbReference type="NCBI Taxonomy" id="97028"/>
    <lineage>
        <taxon>Eukaryota</taxon>
        <taxon>Viridiplantae</taxon>
        <taxon>Streptophyta</taxon>
        <taxon>Embryophyta</taxon>
        <taxon>Tracheophyta</taxon>
        <taxon>Spermatophyta</taxon>
        <taxon>Magnoliopsida</taxon>
        <taxon>eudicotyledons</taxon>
        <taxon>Gunneridae</taxon>
        <taxon>Pentapetalae</taxon>
        <taxon>rosids</taxon>
        <taxon>fabids</taxon>
        <taxon>Fabales</taxon>
        <taxon>Fabaceae</taxon>
        <taxon>Papilionoideae</taxon>
        <taxon>50 kb inversion clade</taxon>
        <taxon>NPAAA clade</taxon>
        <taxon>Hologalegina</taxon>
        <taxon>IRL clade</taxon>
        <taxon>Trifolieae</taxon>
        <taxon>Trifolium</taxon>
    </lineage>
</organism>
<accession>A0A392VW89</accession>
<sequence length="35" mass="3495">LAAMSPTAAYFSAASPTTAYSAGALPVIVIKSRPI</sequence>